<dbReference type="Proteomes" id="UP000020681">
    <property type="component" value="Unassembled WGS sequence"/>
</dbReference>
<evidence type="ECO:0000256" key="1">
    <source>
        <dbReference type="SAM" id="MobiDB-lite"/>
    </source>
</evidence>
<gene>
    <name evidence="2" type="ORF">I551_1352</name>
</gene>
<keyword evidence="2" id="KW-0808">Transferase</keyword>
<evidence type="ECO:0000313" key="3">
    <source>
        <dbReference type="Proteomes" id="UP000020681"/>
    </source>
</evidence>
<reference evidence="2 3" key="1">
    <citation type="submission" date="2014-01" db="EMBL/GenBank/DDBJ databases">
        <authorList>
            <person name="Dobos K."/>
            <person name="Lenaerts A."/>
            <person name="Ordway D."/>
            <person name="DeGroote M.A."/>
            <person name="Parker T."/>
            <person name="Sizemore C."/>
            <person name="Tallon L.J."/>
            <person name="Sadzewicz L.K."/>
            <person name="Sengamalay N."/>
            <person name="Fraser C.M."/>
            <person name="Hine E."/>
            <person name="Shefchek K.A."/>
            <person name="Das S.P."/>
            <person name="Tettelin H."/>
        </authorList>
    </citation>
    <scope>NUCLEOTIDE SEQUENCE [LARGE SCALE GENOMIC DNA]</scope>
    <source>
        <strain evidence="2 3">Harvey</strain>
    </source>
</reference>
<sequence length="102" mass="11520">MLSEMTSDPHELANSADLDWRSVWDRGWSAAAEAQETPVQSRTDHGLPVRTRVLGWCRVPPTPTSPLRTRRIGRRRPTADYHPISPPSTRPPCVTPMRFGHP</sequence>
<comment type="caution">
    <text evidence="2">The sequence shown here is derived from an EMBL/GenBank/DDBJ whole genome shotgun (WGS) entry which is preliminary data.</text>
</comment>
<feature type="region of interest" description="Disordered" evidence="1">
    <location>
        <begin position="60"/>
        <end position="102"/>
    </location>
</feature>
<proteinExistence type="predicted"/>
<keyword evidence="3" id="KW-1185">Reference proteome</keyword>
<keyword evidence="2" id="KW-0418">Kinase</keyword>
<dbReference type="GO" id="GO:0016301">
    <property type="term" value="F:kinase activity"/>
    <property type="evidence" value="ECO:0007669"/>
    <property type="project" value="UniProtKB-KW"/>
</dbReference>
<accession>A0ABP3AP80</accession>
<evidence type="ECO:0000313" key="2">
    <source>
        <dbReference type="EMBL" id="EUA92185.1"/>
    </source>
</evidence>
<feature type="compositionally biased region" description="Pro residues" evidence="1">
    <location>
        <begin position="84"/>
        <end position="94"/>
    </location>
</feature>
<organism evidence="2 3">
    <name type="scientific">Mycobacterium ulcerans str. Harvey</name>
    <dbReference type="NCBI Taxonomy" id="1299332"/>
    <lineage>
        <taxon>Bacteria</taxon>
        <taxon>Bacillati</taxon>
        <taxon>Actinomycetota</taxon>
        <taxon>Actinomycetes</taxon>
        <taxon>Mycobacteriales</taxon>
        <taxon>Mycobacteriaceae</taxon>
        <taxon>Mycobacterium</taxon>
        <taxon>Mycobacterium ulcerans group</taxon>
    </lineage>
</organism>
<name>A0ABP3AP80_MYCUL</name>
<dbReference type="EMBL" id="JAOL01000080">
    <property type="protein sequence ID" value="EUA92185.1"/>
    <property type="molecule type" value="Genomic_DNA"/>
</dbReference>
<protein>
    <submittedName>
        <fullName evidence="2">Periplasmic sensor sensor histidine kinase</fullName>
    </submittedName>
</protein>